<feature type="region of interest" description="Disordered" evidence="1">
    <location>
        <begin position="156"/>
        <end position="200"/>
    </location>
</feature>
<feature type="compositionally biased region" description="Basic and acidic residues" evidence="1">
    <location>
        <begin position="156"/>
        <end position="183"/>
    </location>
</feature>
<sequence length="200" mass="23861">MSTFTKPPKSHLMSYRIARGEQGVLTYEPYKSYLLPHWRFRTVPIARVSSETLWYNFLEFYEQNDFVGMDMTRKFIQMGMTRSKRYANYKGGRKYVDGKERGTMIEKSKGHEGKEEKEEASRIFREVWERCRVHEGYLDLKKEFLKEQKEWLKTEGRVKSEVEQEVEGQPKREHDSGIKAKDMEGEESSPPRKRIKIETD</sequence>
<evidence type="ECO:0000256" key="1">
    <source>
        <dbReference type="SAM" id="MobiDB-lite"/>
    </source>
</evidence>
<dbReference type="InterPro" id="IPR025494">
    <property type="entry name" value="DUF4385"/>
</dbReference>
<organism evidence="2 3">
    <name type="scientific">Hyaloscypha variabilis (strain UAMH 11265 / GT02V1 / F)</name>
    <name type="common">Meliniomyces variabilis</name>
    <dbReference type="NCBI Taxonomy" id="1149755"/>
    <lineage>
        <taxon>Eukaryota</taxon>
        <taxon>Fungi</taxon>
        <taxon>Dikarya</taxon>
        <taxon>Ascomycota</taxon>
        <taxon>Pezizomycotina</taxon>
        <taxon>Leotiomycetes</taxon>
        <taxon>Helotiales</taxon>
        <taxon>Hyaloscyphaceae</taxon>
        <taxon>Hyaloscypha</taxon>
        <taxon>Hyaloscypha variabilis</taxon>
    </lineage>
</organism>
<accession>A0A2J6RCB1</accession>
<proteinExistence type="predicted"/>
<evidence type="ECO:0000313" key="3">
    <source>
        <dbReference type="Proteomes" id="UP000235786"/>
    </source>
</evidence>
<dbReference type="OrthoDB" id="2589819at2759"/>
<keyword evidence="3" id="KW-1185">Reference proteome</keyword>
<dbReference type="EMBL" id="KZ613951">
    <property type="protein sequence ID" value="PMD36155.1"/>
    <property type="molecule type" value="Genomic_DNA"/>
</dbReference>
<reference evidence="2 3" key="1">
    <citation type="submission" date="2016-04" db="EMBL/GenBank/DDBJ databases">
        <title>A degradative enzymes factory behind the ericoid mycorrhizal symbiosis.</title>
        <authorList>
            <consortium name="DOE Joint Genome Institute"/>
            <person name="Martino E."/>
            <person name="Morin E."/>
            <person name="Grelet G."/>
            <person name="Kuo A."/>
            <person name="Kohler A."/>
            <person name="Daghino S."/>
            <person name="Barry K."/>
            <person name="Choi C."/>
            <person name="Cichocki N."/>
            <person name="Clum A."/>
            <person name="Copeland A."/>
            <person name="Hainaut M."/>
            <person name="Haridas S."/>
            <person name="Labutti K."/>
            <person name="Lindquist E."/>
            <person name="Lipzen A."/>
            <person name="Khouja H.-R."/>
            <person name="Murat C."/>
            <person name="Ohm R."/>
            <person name="Olson A."/>
            <person name="Spatafora J."/>
            <person name="Veneault-Fourrey C."/>
            <person name="Henrissat B."/>
            <person name="Grigoriev I."/>
            <person name="Martin F."/>
            <person name="Perotto S."/>
        </authorList>
    </citation>
    <scope>NUCLEOTIDE SEQUENCE [LARGE SCALE GENOMIC DNA]</scope>
    <source>
        <strain evidence="2 3">F</strain>
    </source>
</reference>
<gene>
    <name evidence="2" type="ORF">L207DRAFT_434635</name>
</gene>
<name>A0A2J6RCB1_HYAVF</name>
<dbReference type="Proteomes" id="UP000235786">
    <property type="component" value="Unassembled WGS sequence"/>
</dbReference>
<evidence type="ECO:0000313" key="2">
    <source>
        <dbReference type="EMBL" id="PMD36155.1"/>
    </source>
</evidence>
<feature type="compositionally biased region" description="Basic residues" evidence="1">
    <location>
        <begin position="191"/>
        <end position="200"/>
    </location>
</feature>
<dbReference type="AlphaFoldDB" id="A0A2J6RCB1"/>
<dbReference type="Pfam" id="PF14328">
    <property type="entry name" value="DUF4385"/>
    <property type="match status" value="1"/>
</dbReference>
<protein>
    <submittedName>
        <fullName evidence="2">Uncharacterized protein</fullName>
    </submittedName>
</protein>